<dbReference type="SUPFAM" id="SSF47741">
    <property type="entry name" value="CO dehydrogenase ISP C-domain like"/>
    <property type="match status" value="1"/>
</dbReference>
<keyword evidence="2" id="KW-0479">Metal-binding</keyword>
<dbReference type="PROSITE" id="PS51085">
    <property type="entry name" value="2FE2S_FER_2"/>
    <property type="match status" value="1"/>
</dbReference>
<protein>
    <submittedName>
        <fullName evidence="7">Unannotated protein</fullName>
    </submittedName>
</protein>
<reference evidence="7" key="1">
    <citation type="submission" date="2020-05" db="EMBL/GenBank/DDBJ databases">
        <authorList>
            <person name="Chiriac C."/>
            <person name="Salcher M."/>
            <person name="Ghai R."/>
            <person name="Kavagutti S V."/>
        </authorList>
    </citation>
    <scope>NUCLEOTIDE SEQUENCE</scope>
</reference>
<dbReference type="InterPro" id="IPR002888">
    <property type="entry name" value="2Fe-2S-bd"/>
</dbReference>
<evidence type="ECO:0000256" key="2">
    <source>
        <dbReference type="ARBA" id="ARBA00022723"/>
    </source>
</evidence>
<dbReference type="SUPFAM" id="SSF54292">
    <property type="entry name" value="2Fe-2S ferredoxin-like"/>
    <property type="match status" value="1"/>
</dbReference>
<proteinExistence type="predicted"/>
<sequence>MLLADFLRHRLNLKGTHIGCEHGICGACTVMIDGVTARSCLTFAVQMDGCKIQTVEGLAADGPMTVLQEEFSRSHALQCGFCTPGFLMVVEEFLRRVPNPTEVQVMEALSGNLCRCTGYVNIVHAVIRAAQRLHL</sequence>
<keyword evidence="4" id="KW-0408">Iron</keyword>
<dbReference type="PANTHER" id="PTHR44379">
    <property type="entry name" value="OXIDOREDUCTASE WITH IRON-SULFUR SUBUNIT"/>
    <property type="match status" value="1"/>
</dbReference>
<evidence type="ECO:0000256" key="4">
    <source>
        <dbReference type="ARBA" id="ARBA00023004"/>
    </source>
</evidence>
<dbReference type="InterPro" id="IPR001041">
    <property type="entry name" value="2Fe-2S_ferredoxin-type"/>
</dbReference>
<dbReference type="Gene3D" id="1.10.150.120">
    <property type="entry name" value="[2Fe-2S]-binding domain"/>
    <property type="match status" value="1"/>
</dbReference>
<evidence type="ECO:0000313" key="7">
    <source>
        <dbReference type="EMBL" id="CAB4342924.1"/>
    </source>
</evidence>
<dbReference type="InterPro" id="IPR036010">
    <property type="entry name" value="2Fe-2S_ferredoxin-like_sf"/>
</dbReference>
<dbReference type="AlphaFoldDB" id="A0A6J5ZJY3"/>
<dbReference type="PROSITE" id="PS00197">
    <property type="entry name" value="2FE2S_FER_1"/>
    <property type="match status" value="1"/>
</dbReference>
<evidence type="ECO:0000259" key="6">
    <source>
        <dbReference type="PROSITE" id="PS51085"/>
    </source>
</evidence>
<dbReference type="Gene3D" id="3.10.20.30">
    <property type="match status" value="1"/>
</dbReference>
<evidence type="ECO:0000256" key="3">
    <source>
        <dbReference type="ARBA" id="ARBA00023002"/>
    </source>
</evidence>
<dbReference type="InterPro" id="IPR012675">
    <property type="entry name" value="Beta-grasp_dom_sf"/>
</dbReference>
<evidence type="ECO:0000256" key="1">
    <source>
        <dbReference type="ARBA" id="ARBA00022714"/>
    </source>
</evidence>
<dbReference type="Pfam" id="PF13085">
    <property type="entry name" value="Fer2_3"/>
    <property type="match status" value="1"/>
</dbReference>
<dbReference type="InterPro" id="IPR025192">
    <property type="entry name" value="Succ_DH/fum_Rdtase_N"/>
</dbReference>
<keyword evidence="5" id="KW-0411">Iron-sulfur</keyword>
<evidence type="ECO:0000256" key="5">
    <source>
        <dbReference type="ARBA" id="ARBA00023014"/>
    </source>
</evidence>
<dbReference type="Pfam" id="PF01799">
    <property type="entry name" value="Fer2_2"/>
    <property type="match status" value="1"/>
</dbReference>
<dbReference type="InterPro" id="IPR036884">
    <property type="entry name" value="2Fe-2S-bd_dom_sf"/>
</dbReference>
<keyword evidence="3" id="KW-0560">Oxidoreductase</keyword>
<dbReference type="GO" id="GO:0046872">
    <property type="term" value="F:metal ion binding"/>
    <property type="evidence" value="ECO:0007669"/>
    <property type="project" value="UniProtKB-KW"/>
</dbReference>
<dbReference type="InterPro" id="IPR051452">
    <property type="entry name" value="Diverse_Oxidoreductases"/>
</dbReference>
<organism evidence="7">
    <name type="scientific">freshwater metagenome</name>
    <dbReference type="NCBI Taxonomy" id="449393"/>
    <lineage>
        <taxon>unclassified sequences</taxon>
        <taxon>metagenomes</taxon>
        <taxon>ecological metagenomes</taxon>
    </lineage>
</organism>
<accession>A0A6J5ZJY3</accession>
<feature type="domain" description="2Fe-2S ferredoxin-type" evidence="6">
    <location>
        <begin position="1"/>
        <end position="58"/>
    </location>
</feature>
<name>A0A6J5ZJY3_9ZZZZ</name>
<dbReference type="PANTHER" id="PTHR44379:SF5">
    <property type="entry name" value="OXIDOREDUCTASE WITH IRON-SULFUR SUBUNIT"/>
    <property type="match status" value="1"/>
</dbReference>
<keyword evidence="1" id="KW-0001">2Fe-2S</keyword>
<dbReference type="EMBL" id="CAESAJ010000150">
    <property type="protein sequence ID" value="CAB4342924.1"/>
    <property type="molecule type" value="Genomic_DNA"/>
</dbReference>
<dbReference type="InterPro" id="IPR006058">
    <property type="entry name" value="2Fe2S_fd_BS"/>
</dbReference>
<dbReference type="GO" id="GO:0016491">
    <property type="term" value="F:oxidoreductase activity"/>
    <property type="evidence" value="ECO:0007669"/>
    <property type="project" value="UniProtKB-KW"/>
</dbReference>
<dbReference type="GO" id="GO:0051537">
    <property type="term" value="F:2 iron, 2 sulfur cluster binding"/>
    <property type="evidence" value="ECO:0007669"/>
    <property type="project" value="UniProtKB-KW"/>
</dbReference>
<dbReference type="GO" id="GO:0009055">
    <property type="term" value="F:electron transfer activity"/>
    <property type="evidence" value="ECO:0007669"/>
    <property type="project" value="InterPro"/>
</dbReference>
<gene>
    <name evidence="7" type="ORF">UFOPK3770_01126</name>
</gene>